<dbReference type="InterPro" id="IPR000608">
    <property type="entry name" value="UBC"/>
</dbReference>
<dbReference type="OrthoDB" id="1158011at2759"/>
<name>A0A9N9KTF1_9HELO</name>
<evidence type="ECO:0000313" key="6">
    <source>
        <dbReference type="Proteomes" id="UP000696280"/>
    </source>
</evidence>
<keyword evidence="3" id="KW-0472">Membrane</keyword>
<dbReference type="Gene3D" id="3.10.110.10">
    <property type="entry name" value="Ubiquitin Conjugating Enzyme"/>
    <property type="match status" value="1"/>
</dbReference>
<feature type="region of interest" description="Disordered" evidence="2">
    <location>
        <begin position="173"/>
        <end position="287"/>
    </location>
</feature>
<evidence type="ECO:0000259" key="4">
    <source>
        <dbReference type="PROSITE" id="PS50127"/>
    </source>
</evidence>
<comment type="caution">
    <text evidence="5">The sequence shown here is derived from an EMBL/GenBank/DDBJ whole genome shotgun (WGS) entry which is preliminary data.</text>
</comment>
<evidence type="ECO:0000313" key="5">
    <source>
        <dbReference type="EMBL" id="CAG8952786.1"/>
    </source>
</evidence>
<organism evidence="5 6">
    <name type="scientific">Hymenoscyphus fraxineus</name>
    <dbReference type="NCBI Taxonomy" id="746836"/>
    <lineage>
        <taxon>Eukaryota</taxon>
        <taxon>Fungi</taxon>
        <taxon>Dikarya</taxon>
        <taxon>Ascomycota</taxon>
        <taxon>Pezizomycotina</taxon>
        <taxon>Leotiomycetes</taxon>
        <taxon>Helotiales</taxon>
        <taxon>Helotiaceae</taxon>
        <taxon>Hymenoscyphus</taxon>
    </lineage>
</organism>
<proteinExistence type="predicted"/>
<dbReference type="SMART" id="SM00212">
    <property type="entry name" value="UBCc"/>
    <property type="match status" value="1"/>
</dbReference>
<dbReference type="InterPro" id="IPR016135">
    <property type="entry name" value="UBQ-conjugating_enzyme/RWD"/>
</dbReference>
<accession>A0A9N9KTF1</accession>
<protein>
    <recommendedName>
        <fullName evidence="4">UBC core domain-containing protein</fullName>
    </recommendedName>
</protein>
<evidence type="ECO:0000256" key="2">
    <source>
        <dbReference type="SAM" id="MobiDB-lite"/>
    </source>
</evidence>
<dbReference type="EMBL" id="CAJVRL010000047">
    <property type="protein sequence ID" value="CAG8952786.1"/>
    <property type="molecule type" value="Genomic_DNA"/>
</dbReference>
<dbReference type="AlphaFoldDB" id="A0A9N9KTF1"/>
<keyword evidence="6" id="KW-1185">Reference proteome</keyword>
<sequence length="318" mass="34693">MATPKFNSKSPTIKRILKEAQELAQAPSPDYHASPASEDNIFEWHFTLRGPPSSAYEKGIYHGRIILPPTYPLRPPSFRFLTPSGRFEVNREICLSISGHHEETWQPAWGIRTALVALRSFMETDAKGQLGGLEVPEKERRGISEGTGAWKCGGCGRTNGEILRECEEAARELEEKGQKKGEVEVPKELKMGFKDEMGKKEEGKGSKDVETDAELAEGFVQTTTETPSSTTPPLNSNTNPNGNTVTTPYPPARPAQTVPQPTGTASSSNPQRTTPAPASQNLAQRGRNSDGVPLWIDRAIAGVFILLVAMVTKIMLGL</sequence>
<dbReference type="FunFam" id="3.10.110.10:FF:000093">
    <property type="entry name" value="Ubiquitin conjugating enzyme (UbcF), putative"/>
    <property type="match status" value="1"/>
</dbReference>
<dbReference type="InterPro" id="IPR050113">
    <property type="entry name" value="Ub_conjugating_enzyme"/>
</dbReference>
<feature type="domain" description="UBC core" evidence="4">
    <location>
        <begin position="11"/>
        <end position="179"/>
    </location>
</feature>
<dbReference type="Pfam" id="PF00179">
    <property type="entry name" value="UQ_con"/>
    <property type="match status" value="1"/>
</dbReference>
<keyword evidence="3" id="KW-1133">Transmembrane helix</keyword>
<feature type="compositionally biased region" description="Low complexity" evidence="2">
    <location>
        <begin position="222"/>
        <end position="247"/>
    </location>
</feature>
<keyword evidence="1" id="KW-0833">Ubl conjugation pathway</keyword>
<keyword evidence="3" id="KW-0812">Transmembrane</keyword>
<gene>
    <name evidence="5" type="ORF">HYFRA_00009031</name>
</gene>
<evidence type="ECO:0000256" key="3">
    <source>
        <dbReference type="SAM" id="Phobius"/>
    </source>
</evidence>
<feature type="transmembrane region" description="Helical" evidence="3">
    <location>
        <begin position="295"/>
        <end position="316"/>
    </location>
</feature>
<reference evidence="5" key="1">
    <citation type="submission" date="2021-07" db="EMBL/GenBank/DDBJ databases">
        <authorList>
            <person name="Durling M."/>
        </authorList>
    </citation>
    <scope>NUCLEOTIDE SEQUENCE</scope>
</reference>
<feature type="compositionally biased region" description="Polar residues" evidence="2">
    <location>
        <begin position="257"/>
        <end position="283"/>
    </location>
</feature>
<dbReference type="PANTHER" id="PTHR24067">
    <property type="entry name" value="UBIQUITIN-CONJUGATING ENZYME E2"/>
    <property type="match status" value="1"/>
</dbReference>
<dbReference type="CDD" id="cd23799">
    <property type="entry name" value="UBCc_UBE2J"/>
    <property type="match status" value="1"/>
</dbReference>
<dbReference type="Proteomes" id="UP000696280">
    <property type="component" value="Unassembled WGS sequence"/>
</dbReference>
<dbReference type="PROSITE" id="PS50127">
    <property type="entry name" value="UBC_2"/>
    <property type="match status" value="1"/>
</dbReference>
<feature type="compositionally biased region" description="Basic and acidic residues" evidence="2">
    <location>
        <begin position="173"/>
        <end position="210"/>
    </location>
</feature>
<dbReference type="SUPFAM" id="SSF54495">
    <property type="entry name" value="UBC-like"/>
    <property type="match status" value="1"/>
</dbReference>
<evidence type="ECO:0000256" key="1">
    <source>
        <dbReference type="ARBA" id="ARBA00022786"/>
    </source>
</evidence>